<keyword evidence="4" id="KW-1185">Reference proteome</keyword>
<comment type="similarity">
    <text evidence="1">Belongs to the metallo-dependent hydrolases superfamily.</text>
</comment>
<dbReference type="EMBL" id="JBBKZT010000017">
    <property type="protein sequence ID" value="MEJ8850778.1"/>
    <property type="molecule type" value="Genomic_DNA"/>
</dbReference>
<sequence length="358" mass="39775">METGKPRRGMTPLHFVDDEWLALRTEDVLEPERPIVDAHHHIWEGHQHHTYLVPDLLEDLHCGHNIRGTVYVECSFMYRADGDPRFASIGEVEYANGVAAAFASGRYGDVRACAGIVGKVDLTLGAMAQPVLEAAMARAPDRFRGIRHMLAWDASPEVNLLRKPPVKDLMLDPSFRLGFAQLGKLGLSFDAWCYHPQLPQLIGLVDENPDTRVIVDHVGGKAGTGPYAARKDETFRDWKRSMQELARRPNVFCKLGGLNMRLNGFDFIDRDLPPTSSQLATAWRPLVETCIELFGPGRCMFESNFPPDKAGCSARVLWNTFKRLASGHSEDEKAALFAGTAIRAYRLPESLGTPAPAS</sequence>
<dbReference type="PANTHER" id="PTHR43569:SF1">
    <property type="entry name" value="BLL3371 PROTEIN"/>
    <property type="match status" value="1"/>
</dbReference>
<dbReference type="InterPro" id="IPR052350">
    <property type="entry name" value="Metallo-dep_Lactonases"/>
</dbReference>
<dbReference type="Proteomes" id="UP001385892">
    <property type="component" value="Unassembled WGS sequence"/>
</dbReference>
<dbReference type="InterPro" id="IPR032466">
    <property type="entry name" value="Metal_Hydrolase"/>
</dbReference>
<accession>A0ABU8WVJ4</accession>
<dbReference type="InterPro" id="IPR006680">
    <property type="entry name" value="Amidohydro-rel"/>
</dbReference>
<evidence type="ECO:0000313" key="3">
    <source>
        <dbReference type="EMBL" id="MEJ8850778.1"/>
    </source>
</evidence>
<dbReference type="SUPFAM" id="SSF51556">
    <property type="entry name" value="Metallo-dependent hydrolases"/>
    <property type="match status" value="1"/>
</dbReference>
<comment type="caution">
    <text evidence="3">The sequence shown here is derived from an EMBL/GenBank/DDBJ whole genome shotgun (WGS) entry which is preliminary data.</text>
</comment>
<gene>
    <name evidence="3" type="ORF">WKW82_29345</name>
</gene>
<proteinExistence type="inferred from homology"/>
<evidence type="ECO:0000256" key="1">
    <source>
        <dbReference type="ARBA" id="ARBA00038310"/>
    </source>
</evidence>
<dbReference type="PANTHER" id="PTHR43569">
    <property type="entry name" value="AMIDOHYDROLASE"/>
    <property type="match status" value="1"/>
</dbReference>
<dbReference type="RefSeq" id="WP_340346227.1">
    <property type="nucleotide sequence ID" value="NZ_JBBKZT010000017.1"/>
</dbReference>
<feature type="domain" description="Amidohydrolase-related" evidence="2">
    <location>
        <begin position="36"/>
        <end position="347"/>
    </location>
</feature>
<dbReference type="Gene3D" id="3.20.20.140">
    <property type="entry name" value="Metal-dependent hydrolases"/>
    <property type="match status" value="1"/>
</dbReference>
<protein>
    <submittedName>
        <fullName evidence="3">Amidohydrolase family protein</fullName>
    </submittedName>
</protein>
<reference evidence="3 4" key="1">
    <citation type="submission" date="2024-03" db="EMBL/GenBank/DDBJ databases">
        <title>Novel species of the genus Variovorax.</title>
        <authorList>
            <person name="Liu Q."/>
            <person name="Xin Y.-H."/>
        </authorList>
    </citation>
    <scope>NUCLEOTIDE SEQUENCE [LARGE SCALE GENOMIC DNA]</scope>
    <source>
        <strain evidence="3 4">KACC 18900</strain>
    </source>
</reference>
<organism evidence="3 4">
    <name type="scientific">Variovorax rhizosphaerae</name>
    <dbReference type="NCBI Taxonomy" id="1836200"/>
    <lineage>
        <taxon>Bacteria</taxon>
        <taxon>Pseudomonadati</taxon>
        <taxon>Pseudomonadota</taxon>
        <taxon>Betaproteobacteria</taxon>
        <taxon>Burkholderiales</taxon>
        <taxon>Comamonadaceae</taxon>
        <taxon>Variovorax</taxon>
    </lineage>
</organism>
<name>A0ABU8WVJ4_9BURK</name>
<evidence type="ECO:0000259" key="2">
    <source>
        <dbReference type="Pfam" id="PF04909"/>
    </source>
</evidence>
<evidence type="ECO:0000313" key="4">
    <source>
        <dbReference type="Proteomes" id="UP001385892"/>
    </source>
</evidence>
<dbReference type="Pfam" id="PF04909">
    <property type="entry name" value="Amidohydro_2"/>
    <property type="match status" value="1"/>
</dbReference>